<dbReference type="RefSeq" id="WP_157023090.1">
    <property type="nucleotide sequence ID" value="NZ_WQLV01000008.1"/>
</dbReference>
<name>A0A6L6WJX6_9RHOB</name>
<dbReference type="AlphaFoldDB" id="A0A6L6WJX6"/>
<evidence type="ECO:0000256" key="1">
    <source>
        <dbReference type="SAM" id="Phobius"/>
    </source>
</evidence>
<keyword evidence="1" id="KW-0812">Transmembrane</keyword>
<protein>
    <submittedName>
        <fullName evidence="2">Uncharacterized protein</fullName>
    </submittedName>
</protein>
<reference evidence="2 3" key="1">
    <citation type="submission" date="2019-12" db="EMBL/GenBank/DDBJ databases">
        <authorList>
            <person name="Zhang Y.-J."/>
        </authorList>
    </citation>
    <scope>NUCLEOTIDE SEQUENCE [LARGE SCALE GENOMIC DNA]</scope>
    <source>
        <strain evidence="2 3">CY05</strain>
    </source>
</reference>
<keyword evidence="1" id="KW-1133">Transmembrane helix</keyword>
<keyword evidence="1" id="KW-0472">Membrane</keyword>
<organism evidence="2 3">
    <name type="scientific">Parasedimentitalea huanghaiensis</name>
    <dbReference type="NCBI Taxonomy" id="2682100"/>
    <lineage>
        <taxon>Bacteria</taxon>
        <taxon>Pseudomonadati</taxon>
        <taxon>Pseudomonadota</taxon>
        <taxon>Alphaproteobacteria</taxon>
        <taxon>Rhodobacterales</taxon>
        <taxon>Paracoccaceae</taxon>
        <taxon>Parasedimentitalea</taxon>
    </lineage>
</organism>
<sequence length="162" mass="17565">MSATEATSQRPSTGQILLAVCGGLGGIAALFGAGLTIESNKQATEERRQLVLQSGYNMEMENGVLRMDAQISALSPIYVVVTPVFDMPVDRLQEAYGEAPRAYEDPRPLVVNGRNVIMIKGVDKDICDIASNRPKCTEFGILEYKVEYSLDGGVRQDIVPPS</sequence>
<evidence type="ECO:0000313" key="3">
    <source>
        <dbReference type="Proteomes" id="UP000478892"/>
    </source>
</evidence>
<comment type="caution">
    <text evidence="2">The sequence shown here is derived from an EMBL/GenBank/DDBJ whole genome shotgun (WGS) entry which is preliminary data.</text>
</comment>
<dbReference type="Proteomes" id="UP000478892">
    <property type="component" value="Unassembled WGS sequence"/>
</dbReference>
<feature type="transmembrane region" description="Helical" evidence="1">
    <location>
        <begin position="16"/>
        <end position="37"/>
    </location>
</feature>
<accession>A0A6L6WJX6</accession>
<evidence type="ECO:0000313" key="2">
    <source>
        <dbReference type="EMBL" id="MVO16865.1"/>
    </source>
</evidence>
<gene>
    <name evidence="2" type="ORF">GO984_13685</name>
</gene>
<keyword evidence="3" id="KW-1185">Reference proteome</keyword>
<dbReference type="EMBL" id="WQLV01000008">
    <property type="protein sequence ID" value="MVO16865.1"/>
    <property type="molecule type" value="Genomic_DNA"/>
</dbReference>
<proteinExistence type="predicted"/>